<evidence type="ECO:0000256" key="2">
    <source>
        <dbReference type="SAM" id="Phobius"/>
    </source>
</evidence>
<keyword evidence="4" id="KW-1185">Reference proteome</keyword>
<dbReference type="InterPro" id="IPR023365">
    <property type="entry name" value="Sortase_dom-sf"/>
</dbReference>
<dbReference type="Pfam" id="PF04203">
    <property type="entry name" value="Sortase"/>
    <property type="match status" value="1"/>
</dbReference>
<feature type="transmembrane region" description="Helical" evidence="2">
    <location>
        <begin position="7"/>
        <end position="29"/>
    </location>
</feature>
<evidence type="ECO:0000313" key="4">
    <source>
        <dbReference type="Proteomes" id="UP001235840"/>
    </source>
</evidence>
<sequence length="231" mass="25701">MKKVILIYIIGALMFVLSFSMFVFGHSLLTSSFQQADPLQMSRSANYLEGSYNGDYNMDSPHHLIFEHDTLDDNEYSINIEGAELSLYHSNSLLYPSLPQAGQQLGTLKIDALSIDIPVYYDTAADEFITHDKNSVLPGEAEHSVLMGDGHSVLEKLSELKKGEKIVVQTPSGTFTYAVDRMYAVHDENTTISEYTGEASLSLAAIYDNPGHNSLQKYVVYSVLVDYYLSS</sequence>
<keyword evidence="2" id="KW-1133">Transmembrane helix</keyword>
<accession>A0ABT9W423</accession>
<dbReference type="Proteomes" id="UP001235840">
    <property type="component" value="Unassembled WGS sequence"/>
</dbReference>
<reference evidence="3 4" key="1">
    <citation type="submission" date="2023-07" db="EMBL/GenBank/DDBJ databases">
        <title>Genomic Encyclopedia of Type Strains, Phase IV (KMG-IV): sequencing the most valuable type-strain genomes for metagenomic binning, comparative biology and taxonomic classification.</title>
        <authorList>
            <person name="Goeker M."/>
        </authorList>
    </citation>
    <scope>NUCLEOTIDE SEQUENCE [LARGE SCALE GENOMIC DNA]</scope>
    <source>
        <strain evidence="3 4">DSM 12751</strain>
    </source>
</reference>
<dbReference type="SUPFAM" id="SSF63817">
    <property type="entry name" value="Sortase"/>
    <property type="match status" value="1"/>
</dbReference>
<dbReference type="RefSeq" id="WP_307397384.1">
    <property type="nucleotide sequence ID" value="NZ_BAAADK010000017.1"/>
</dbReference>
<organism evidence="3 4">
    <name type="scientific">Caldalkalibacillus horti</name>
    <dbReference type="NCBI Taxonomy" id="77523"/>
    <lineage>
        <taxon>Bacteria</taxon>
        <taxon>Bacillati</taxon>
        <taxon>Bacillota</taxon>
        <taxon>Bacilli</taxon>
        <taxon>Bacillales</taxon>
        <taxon>Bacillaceae</taxon>
        <taxon>Caldalkalibacillus</taxon>
    </lineage>
</organism>
<dbReference type="EMBL" id="JAUSTY010000022">
    <property type="protein sequence ID" value="MDQ0167994.1"/>
    <property type="molecule type" value="Genomic_DNA"/>
</dbReference>
<evidence type="ECO:0000256" key="1">
    <source>
        <dbReference type="ARBA" id="ARBA00022801"/>
    </source>
</evidence>
<comment type="caution">
    <text evidence="3">The sequence shown here is derived from an EMBL/GenBank/DDBJ whole genome shotgun (WGS) entry which is preliminary data.</text>
</comment>
<dbReference type="Gene3D" id="2.40.260.10">
    <property type="entry name" value="Sortase"/>
    <property type="match status" value="1"/>
</dbReference>
<dbReference type="InterPro" id="IPR005754">
    <property type="entry name" value="Sortase"/>
</dbReference>
<proteinExistence type="predicted"/>
<keyword evidence="1" id="KW-0378">Hydrolase</keyword>
<gene>
    <name evidence="3" type="ORF">J2S11_003924</name>
</gene>
<keyword evidence="2" id="KW-0472">Membrane</keyword>
<keyword evidence="2" id="KW-0812">Transmembrane</keyword>
<protein>
    <submittedName>
        <fullName evidence="3">LPXTG-site transpeptidase (Sortase) family protein</fullName>
    </submittedName>
</protein>
<name>A0ABT9W423_9BACI</name>
<evidence type="ECO:0000313" key="3">
    <source>
        <dbReference type="EMBL" id="MDQ0167994.1"/>
    </source>
</evidence>